<dbReference type="InterPro" id="IPR048493">
    <property type="entry name" value="DUF1980_N"/>
</dbReference>
<dbReference type="InterPro" id="IPR048447">
    <property type="entry name" value="DUF1980_C"/>
</dbReference>
<feature type="compositionally biased region" description="Low complexity" evidence="1">
    <location>
        <begin position="209"/>
        <end position="219"/>
    </location>
</feature>
<feature type="domain" description="DUF1980" evidence="4">
    <location>
        <begin position="245"/>
        <end position="378"/>
    </location>
</feature>
<protein>
    <submittedName>
        <fullName evidence="5">TIGR03943 family protein</fullName>
    </submittedName>
</protein>
<dbReference type="AlphaFoldDB" id="A0A6G3ZTU9"/>
<name>A0A6G3ZTU9_9BACL</name>
<feature type="compositionally biased region" description="Low complexity" evidence="1">
    <location>
        <begin position="170"/>
        <end position="195"/>
    </location>
</feature>
<dbReference type="InterPro" id="IPR052955">
    <property type="entry name" value="UPF0703_membrane_permease"/>
</dbReference>
<proteinExistence type="predicted"/>
<keyword evidence="2" id="KW-0812">Transmembrane</keyword>
<accession>A0A6G3ZTU9</accession>
<dbReference type="PANTHER" id="PTHR40047:SF1">
    <property type="entry name" value="UPF0703 PROTEIN YCGQ"/>
    <property type="match status" value="1"/>
</dbReference>
<evidence type="ECO:0000256" key="2">
    <source>
        <dbReference type="SAM" id="Phobius"/>
    </source>
</evidence>
<feature type="transmembrane region" description="Helical" evidence="2">
    <location>
        <begin position="90"/>
        <end position="110"/>
    </location>
</feature>
<evidence type="ECO:0000259" key="4">
    <source>
        <dbReference type="Pfam" id="PF21537"/>
    </source>
</evidence>
<evidence type="ECO:0000259" key="3">
    <source>
        <dbReference type="Pfam" id="PF09323"/>
    </source>
</evidence>
<dbReference type="RefSeq" id="WP_163942320.1">
    <property type="nucleotide sequence ID" value="NZ_JAAIKC010000001.1"/>
</dbReference>
<comment type="caution">
    <text evidence="5">The sequence shown here is derived from an EMBL/GenBank/DDBJ whole genome shotgun (WGS) entry which is preliminary data.</text>
</comment>
<evidence type="ECO:0000256" key="1">
    <source>
        <dbReference type="SAM" id="MobiDB-lite"/>
    </source>
</evidence>
<dbReference type="EMBL" id="JAAIKC010000001">
    <property type="protein sequence ID" value="NEW05490.1"/>
    <property type="molecule type" value="Genomic_DNA"/>
</dbReference>
<organism evidence="5">
    <name type="scientific">Paenibacillus sp. SYP-B3998</name>
    <dbReference type="NCBI Taxonomy" id="2678564"/>
    <lineage>
        <taxon>Bacteria</taxon>
        <taxon>Bacillati</taxon>
        <taxon>Bacillota</taxon>
        <taxon>Bacilli</taxon>
        <taxon>Bacillales</taxon>
        <taxon>Paenibacillaceae</taxon>
        <taxon>Paenibacillus</taxon>
    </lineage>
</organism>
<evidence type="ECO:0000313" key="5">
    <source>
        <dbReference type="EMBL" id="NEW05490.1"/>
    </source>
</evidence>
<keyword evidence="2" id="KW-1133">Transmembrane helix</keyword>
<feature type="transmembrane region" description="Helical" evidence="2">
    <location>
        <begin position="42"/>
        <end position="62"/>
    </location>
</feature>
<keyword evidence="2" id="KW-0472">Membrane</keyword>
<dbReference type="Pfam" id="PF21537">
    <property type="entry name" value="DUF1980_C"/>
    <property type="match status" value="1"/>
</dbReference>
<feature type="region of interest" description="Disordered" evidence="1">
    <location>
        <begin position="136"/>
        <end position="219"/>
    </location>
</feature>
<dbReference type="Pfam" id="PF09323">
    <property type="entry name" value="DUF1980"/>
    <property type="match status" value="1"/>
</dbReference>
<reference evidence="5" key="1">
    <citation type="submission" date="2020-02" db="EMBL/GenBank/DDBJ databases">
        <authorList>
            <person name="Shen X.-R."/>
            <person name="Zhang Y.-X."/>
        </authorList>
    </citation>
    <scope>NUCLEOTIDE SEQUENCE</scope>
    <source>
        <strain evidence="5">SYP-B3998</strain>
    </source>
</reference>
<sequence>MSENRIISFHYLFRTLILLGFSSYIVYLAKSDALQYYIAPRMMIYVKCAAVALYVIACFQGYSALRAYWGKQVTCDCEHPVSRSAFRNTIAYGLLILPLLIGFLLPNTALGSAMAAAKGMNLSAAKSSLVKQVAQNGTQNEQAAEVGSTTTIDDKTMITADTSSDTVADPSVSPSSTTNPSPKIDVGSSSKISSSGTGFTASDPNRSGSATSSAATNTTSAASTIAPGAVKTDAELQKLFHADNEWDEDFSKIGMRLYKKDTIVVKPEIYMEILSSIDLFKNNFIGKKIELSGFVYREDNMKNDQFVVGRFAVSCCSADATPYGVMVDFPTAQNYTKDMWVKVSGTIQNGSYNGNDIFTIKASNIEKIKAPESPYIYPNFEPLKELD</sequence>
<gene>
    <name evidence="5" type="ORF">GK047_05590</name>
</gene>
<dbReference type="NCBIfam" id="TIGR03943">
    <property type="entry name" value="TIGR03943 family putative permease subunit"/>
    <property type="match status" value="1"/>
</dbReference>
<feature type="compositionally biased region" description="Polar residues" evidence="1">
    <location>
        <begin position="196"/>
        <end position="208"/>
    </location>
</feature>
<feature type="compositionally biased region" description="Polar residues" evidence="1">
    <location>
        <begin position="136"/>
        <end position="151"/>
    </location>
</feature>
<dbReference type="InterPro" id="IPR015402">
    <property type="entry name" value="DUF1980"/>
</dbReference>
<dbReference type="PANTHER" id="PTHR40047">
    <property type="entry name" value="UPF0703 PROTEIN YCGQ"/>
    <property type="match status" value="1"/>
</dbReference>
<feature type="domain" description="DUF1980" evidence="3">
    <location>
        <begin position="13"/>
        <end position="121"/>
    </location>
</feature>
<feature type="transmembrane region" description="Helical" evidence="2">
    <location>
        <begin position="12"/>
        <end position="30"/>
    </location>
</feature>